<feature type="region of interest" description="Disordered" evidence="5">
    <location>
        <begin position="222"/>
        <end position="252"/>
    </location>
</feature>
<dbReference type="InterPro" id="IPR041468">
    <property type="entry name" value="HTH_ParB/Spo0J"/>
</dbReference>
<dbReference type="InterPro" id="IPR003115">
    <property type="entry name" value="ParB_N"/>
</dbReference>
<dbReference type="SUPFAM" id="SSF109709">
    <property type="entry name" value="KorB DNA-binding domain-like"/>
    <property type="match status" value="1"/>
</dbReference>
<gene>
    <name evidence="7" type="ORF">SAMN05444959_10971</name>
</gene>
<dbReference type="GO" id="GO:0003677">
    <property type="term" value="F:DNA binding"/>
    <property type="evidence" value="ECO:0007669"/>
    <property type="project" value="UniProtKB-KW"/>
</dbReference>
<dbReference type="SUPFAM" id="SSF110849">
    <property type="entry name" value="ParB/Sulfiredoxin"/>
    <property type="match status" value="1"/>
</dbReference>
<dbReference type="InterPro" id="IPR004437">
    <property type="entry name" value="ParB/RepB/Spo0J"/>
</dbReference>
<protein>
    <submittedName>
        <fullName evidence="7">Chromosome segregation DNA-binding protein</fullName>
    </submittedName>
</protein>
<accession>A0A239PXU0</accession>
<name>A0A239PXU0_9RHOB</name>
<dbReference type="OrthoDB" id="9802051at2"/>
<dbReference type="InterPro" id="IPR036086">
    <property type="entry name" value="ParB/Sulfiredoxin_sf"/>
</dbReference>
<dbReference type="InterPro" id="IPR050336">
    <property type="entry name" value="Chromosome_partition/occlusion"/>
</dbReference>
<evidence type="ECO:0000259" key="6">
    <source>
        <dbReference type="SMART" id="SM00470"/>
    </source>
</evidence>
<dbReference type="FunFam" id="3.90.1530.30:FF:000001">
    <property type="entry name" value="Chromosome partitioning protein ParB"/>
    <property type="match status" value="1"/>
</dbReference>
<evidence type="ECO:0000256" key="4">
    <source>
        <dbReference type="ARBA" id="ARBA00025472"/>
    </source>
</evidence>
<dbReference type="Gene3D" id="1.10.10.2830">
    <property type="match status" value="1"/>
</dbReference>
<dbReference type="Gene3D" id="3.90.1530.30">
    <property type="match status" value="1"/>
</dbReference>
<evidence type="ECO:0000256" key="2">
    <source>
        <dbReference type="ARBA" id="ARBA00022829"/>
    </source>
</evidence>
<evidence type="ECO:0000256" key="5">
    <source>
        <dbReference type="SAM" id="MobiDB-lite"/>
    </source>
</evidence>
<dbReference type="EMBL" id="FZQB01000009">
    <property type="protein sequence ID" value="SNT74990.1"/>
    <property type="molecule type" value="Genomic_DNA"/>
</dbReference>
<feature type="domain" description="ParB-like N-terminal" evidence="6">
    <location>
        <begin position="37"/>
        <end position="129"/>
    </location>
</feature>
<evidence type="ECO:0000313" key="8">
    <source>
        <dbReference type="Proteomes" id="UP000198307"/>
    </source>
</evidence>
<comment type="similarity">
    <text evidence="1">Belongs to the ParB family.</text>
</comment>
<organism evidence="7 8">
    <name type="scientific">Paracoccus seriniphilus</name>
    <dbReference type="NCBI Taxonomy" id="184748"/>
    <lineage>
        <taxon>Bacteria</taxon>
        <taxon>Pseudomonadati</taxon>
        <taxon>Pseudomonadota</taxon>
        <taxon>Alphaproteobacteria</taxon>
        <taxon>Rhodobacterales</taxon>
        <taxon>Paracoccaceae</taxon>
        <taxon>Paracoccus</taxon>
    </lineage>
</organism>
<keyword evidence="8" id="KW-1185">Reference proteome</keyword>
<keyword evidence="3 7" id="KW-0238">DNA-binding</keyword>
<dbReference type="CDD" id="cd16393">
    <property type="entry name" value="SPO0J_N"/>
    <property type="match status" value="1"/>
</dbReference>
<dbReference type="GO" id="GO:0005694">
    <property type="term" value="C:chromosome"/>
    <property type="evidence" value="ECO:0007669"/>
    <property type="project" value="TreeGrafter"/>
</dbReference>
<dbReference type="Proteomes" id="UP000198307">
    <property type="component" value="Unassembled WGS sequence"/>
</dbReference>
<proteinExistence type="inferred from homology"/>
<dbReference type="PANTHER" id="PTHR33375:SF1">
    <property type="entry name" value="CHROMOSOME-PARTITIONING PROTEIN PARB-RELATED"/>
    <property type="match status" value="1"/>
</dbReference>
<dbReference type="RefSeq" id="WP_089344823.1">
    <property type="nucleotide sequence ID" value="NZ_CP067129.1"/>
</dbReference>
<dbReference type="PANTHER" id="PTHR33375">
    <property type="entry name" value="CHROMOSOME-PARTITIONING PROTEIN PARB-RELATED"/>
    <property type="match status" value="1"/>
</dbReference>
<evidence type="ECO:0000256" key="1">
    <source>
        <dbReference type="ARBA" id="ARBA00006295"/>
    </source>
</evidence>
<sequence>MGENKLAKRGLGRGLSALMADMDLATPEPTTPARERTMVPIEQITANPDQPRRTFDPEALQELAASLKNRGVLQPLIVRPHPQDDGIFQIVAGERRWRAAQMAQLHELPVIIRDLSDTEVLEVAIIENIQRADLNAIEEATSFRQLMDRFGHTQERLAEALNKSRSHIANLLRLLNLPDQVQDFVKEGRLSAGHARALITAPNANQLARKIMEKGLSVRETEELVRKQANPDQAGKKQQRRQKEKDADTRALESDLSAQLGMKVSIDHGGAKGGSITINYHDLEQLDQLCQILGGHR</sequence>
<evidence type="ECO:0000256" key="3">
    <source>
        <dbReference type="ARBA" id="ARBA00023125"/>
    </source>
</evidence>
<reference evidence="7 8" key="1">
    <citation type="submission" date="2017-07" db="EMBL/GenBank/DDBJ databases">
        <authorList>
            <person name="Sun Z.S."/>
            <person name="Albrecht U."/>
            <person name="Echele G."/>
            <person name="Lee C.C."/>
        </authorList>
    </citation>
    <scope>NUCLEOTIDE SEQUENCE [LARGE SCALE GENOMIC DNA]</scope>
    <source>
        <strain evidence="7 8">DSM 14827</strain>
    </source>
</reference>
<dbReference type="Pfam" id="PF17762">
    <property type="entry name" value="HTH_ParB"/>
    <property type="match status" value="1"/>
</dbReference>
<feature type="compositionally biased region" description="Basic and acidic residues" evidence="5">
    <location>
        <begin position="241"/>
        <end position="252"/>
    </location>
</feature>
<dbReference type="GO" id="GO:0045881">
    <property type="term" value="P:positive regulation of sporulation resulting in formation of a cellular spore"/>
    <property type="evidence" value="ECO:0007669"/>
    <property type="project" value="TreeGrafter"/>
</dbReference>
<comment type="function">
    <text evidence="4">Involved in chromosome partition. Localize to both poles of the predivisional cell following completion of DNA replication. Binds to the DNA origin of replication.</text>
</comment>
<dbReference type="InterPro" id="IPR057240">
    <property type="entry name" value="ParB_dimer_C"/>
</dbReference>
<dbReference type="Pfam" id="PF23552">
    <property type="entry name" value="ParB_C"/>
    <property type="match status" value="1"/>
</dbReference>
<dbReference type="GO" id="GO:0007059">
    <property type="term" value="P:chromosome segregation"/>
    <property type="evidence" value="ECO:0007669"/>
    <property type="project" value="UniProtKB-KW"/>
</dbReference>
<dbReference type="AlphaFoldDB" id="A0A239PXU0"/>
<dbReference type="SMART" id="SM00470">
    <property type="entry name" value="ParB"/>
    <property type="match status" value="1"/>
</dbReference>
<keyword evidence="2" id="KW-0159">Chromosome partition</keyword>
<evidence type="ECO:0000313" key="7">
    <source>
        <dbReference type="EMBL" id="SNT74990.1"/>
    </source>
</evidence>
<dbReference type="FunFam" id="1.10.10.2830:FF:000001">
    <property type="entry name" value="Chromosome partitioning protein ParB"/>
    <property type="match status" value="1"/>
</dbReference>
<dbReference type="NCBIfam" id="TIGR00180">
    <property type="entry name" value="parB_part"/>
    <property type="match status" value="1"/>
</dbReference>
<dbReference type="Pfam" id="PF02195">
    <property type="entry name" value="ParB_N"/>
    <property type="match status" value="1"/>
</dbReference>